<dbReference type="PANTHER" id="PTHR28027">
    <property type="entry name" value="TRANSCRIPTIONAL REGULATOR MIT1"/>
    <property type="match status" value="1"/>
</dbReference>
<dbReference type="Pfam" id="PF09729">
    <property type="entry name" value="Gti1_Pac2"/>
    <property type="match status" value="1"/>
</dbReference>
<evidence type="ECO:0000313" key="3">
    <source>
        <dbReference type="EMBL" id="KAF2404148.1"/>
    </source>
</evidence>
<evidence type="ECO:0000256" key="2">
    <source>
        <dbReference type="SAM" id="MobiDB-lite"/>
    </source>
</evidence>
<accession>A0A6G1I772</accession>
<proteinExistence type="inferred from homology"/>
<feature type="compositionally biased region" description="Low complexity" evidence="2">
    <location>
        <begin position="346"/>
        <end position="359"/>
    </location>
</feature>
<dbReference type="AlphaFoldDB" id="A0A6G1I772"/>
<gene>
    <name evidence="3" type="ORF">EJ06DRAFT_189520</name>
</gene>
<sequence>MAQDSLMPYDAHLDHKYGKKMNSNLDGKYKSEFDSKFDSNPLGRPAATSASTLVRRSESVTMAHAGATCMQPSWHGFIHTTHDALMVLEACLQGRLHHIPRRPHDRERSSIIASGNVFIYEENASGIKRWTDGVTWSPSRIMGNFLVYRELNEPFPAGEKKKAKKRKRGEEGEAEMVHAQSEEDRKLVGSLVDSYGFKTNGLIKKTLNIRYRDVNHHIVSYYNLQDVKEAKYRRPLFDSLFESIHPRKELTQHKFKFSLWEPDDIDPWKDVPGSLAQSVQQLPPQLPVHHSYSRPQIHHPGHSAPAPLDPITIPDLNVHPSHAPLLDAYQFTFSMPLPQGSSLPVQTTQPQPTPQSHTPAVQAPHVQHAQQEYLDLVSGQHMMPYLQPQQPQYPVQHAHQPQHVQEFLPLDDGYGHPPGNASAATAAAASHVLGVGGRWMGQMRHMGGLGIAMGVGLAMGVPGMGMS</sequence>
<comment type="similarity">
    <text evidence="1">Belongs to the MIT1/WOR1 family.</text>
</comment>
<dbReference type="GO" id="GO:0003677">
    <property type="term" value="F:DNA binding"/>
    <property type="evidence" value="ECO:0007669"/>
    <property type="project" value="TreeGrafter"/>
</dbReference>
<dbReference type="EMBL" id="ML996688">
    <property type="protein sequence ID" value="KAF2404148.1"/>
    <property type="molecule type" value="Genomic_DNA"/>
</dbReference>
<feature type="region of interest" description="Disordered" evidence="2">
    <location>
        <begin position="158"/>
        <end position="180"/>
    </location>
</feature>
<evidence type="ECO:0008006" key="5">
    <source>
        <dbReference type="Google" id="ProtNLM"/>
    </source>
</evidence>
<organism evidence="3 4">
    <name type="scientific">Trichodelitschia bisporula</name>
    <dbReference type="NCBI Taxonomy" id="703511"/>
    <lineage>
        <taxon>Eukaryota</taxon>
        <taxon>Fungi</taxon>
        <taxon>Dikarya</taxon>
        <taxon>Ascomycota</taxon>
        <taxon>Pezizomycotina</taxon>
        <taxon>Dothideomycetes</taxon>
        <taxon>Dothideomycetes incertae sedis</taxon>
        <taxon>Phaeotrichales</taxon>
        <taxon>Phaeotrichaceae</taxon>
        <taxon>Trichodelitschia</taxon>
    </lineage>
</organism>
<feature type="region of interest" description="Disordered" evidence="2">
    <location>
        <begin position="340"/>
        <end position="359"/>
    </location>
</feature>
<evidence type="ECO:0000313" key="4">
    <source>
        <dbReference type="Proteomes" id="UP000799640"/>
    </source>
</evidence>
<dbReference type="OrthoDB" id="5319641at2759"/>
<dbReference type="Proteomes" id="UP000799640">
    <property type="component" value="Unassembled WGS sequence"/>
</dbReference>
<dbReference type="InterPro" id="IPR018608">
    <property type="entry name" value="Gti1/Pac2"/>
</dbReference>
<dbReference type="PANTHER" id="PTHR28027:SF2">
    <property type="entry name" value="TRANSCRIPTIONAL REGULATOR MIT1"/>
    <property type="match status" value="1"/>
</dbReference>
<protein>
    <recommendedName>
        <fullName evidence="5">Camp independent regulatory protein</fullName>
    </recommendedName>
</protein>
<keyword evidence="4" id="KW-1185">Reference proteome</keyword>
<reference evidence="3" key="1">
    <citation type="journal article" date="2020" name="Stud. Mycol.">
        <title>101 Dothideomycetes genomes: a test case for predicting lifestyles and emergence of pathogens.</title>
        <authorList>
            <person name="Haridas S."/>
            <person name="Albert R."/>
            <person name="Binder M."/>
            <person name="Bloem J."/>
            <person name="Labutti K."/>
            <person name="Salamov A."/>
            <person name="Andreopoulos B."/>
            <person name="Baker S."/>
            <person name="Barry K."/>
            <person name="Bills G."/>
            <person name="Bluhm B."/>
            <person name="Cannon C."/>
            <person name="Castanera R."/>
            <person name="Culley D."/>
            <person name="Daum C."/>
            <person name="Ezra D."/>
            <person name="Gonzalez J."/>
            <person name="Henrissat B."/>
            <person name="Kuo A."/>
            <person name="Liang C."/>
            <person name="Lipzen A."/>
            <person name="Lutzoni F."/>
            <person name="Magnuson J."/>
            <person name="Mondo S."/>
            <person name="Nolan M."/>
            <person name="Ohm R."/>
            <person name="Pangilinan J."/>
            <person name="Park H.-J."/>
            <person name="Ramirez L."/>
            <person name="Alfaro M."/>
            <person name="Sun H."/>
            <person name="Tritt A."/>
            <person name="Yoshinaga Y."/>
            <person name="Zwiers L.-H."/>
            <person name="Turgeon B."/>
            <person name="Goodwin S."/>
            <person name="Spatafora J."/>
            <person name="Crous P."/>
            <person name="Grigoriev I."/>
        </authorList>
    </citation>
    <scope>NUCLEOTIDE SEQUENCE</scope>
    <source>
        <strain evidence="3">CBS 262.69</strain>
    </source>
</reference>
<evidence type="ECO:0000256" key="1">
    <source>
        <dbReference type="ARBA" id="ARBA00008359"/>
    </source>
</evidence>
<name>A0A6G1I772_9PEZI</name>